<evidence type="ECO:0000313" key="2">
    <source>
        <dbReference type="Proteomes" id="UP000284120"/>
    </source>
</evidence>
<dbReference type="AlphaFoldDB" id="A0A3S3PP00"/>
<protein>
    <submittedName>
        <fullName evidence="1">Uncharacterized protein</fullName>
    </submittedName>
</protein>
<keyword evidence="2" id="KW-1185">Reference proteome</keyword>
<name>A0A3S3PP00_9SPHI</name>
<proteinExistence type="predicted"/>
<dbReference type="RefSeq" id="WP_113646687.1">
    <property type="nucleotide sequence ID" value="NZ_QMHN01000002.1"/>
</dbReference>
<gene>
    <name evidence="1" type="ORF">DPV69_07215</name>
</gene>
<evidence type="ECO:0000313" key="1">
    <source>
        <dbReference type="EMBL" id="RWU08163.1"/>
    </source>
</evidence>
<reference evidence="1 2" key="1">
    <citation type="submission" date="2018-06" db="EMBL/GenBank/DDBJ databases">
        <title>Pedobacter endophyticus sp. nov., an endophytic bacterium isolated from a leaf of Triticum aestivum.</title>
        <authorList>
            <person name="Zhang L."/>
        </authorList>
    </citation>
    <scope>NUCLEOTIDE SEQUENCE [LARGE SCALE GENOMIC DNA]</scope>
    <source>
        <strain evidence="1 2">CM134L-2</strain>
    </source>
</reference>
<comment type="caution">
    <text evidence="1">The sequence shown here is derived from an EMBL/GenBank/DDBJ whole genome shotgun (WGS) entry which is preliminary data.</text>
</comment>
<accession>A0A3S3PP00</accession>
<dbReference type="EMBL" id="SAYW01000002">
    <property type="protein sequence ID" value="RWU08163.1"/>
    <property type="molecule type" value="Genomic_DNA"/>
</dbReference>
<sequence length="284" mass="32124">MKKTNLITAILGIGLITYYLTSCNSCNRRDIAYELVEVDSTGIDASFRARDNQPLVLAKGPVWETWKKLHKACMENAFFRNPTYLGLSNTVDLGSVYSKSGDVLEWDFNKLFSDQDRKKVINFGQPQPCTYTEQLKVDFQSFLATELPSTGVEGELSAAIRNNKDISVKIDNWQIDNLVKRELKMLLDSSTNPRVMQFKKDLLEKKMIMVSQAARINGFSSIIKLETDMSASLEAKLKEGIVKNIGNTQAKIKFEYSTSKEIKVTTQGSFVVFVDFIRAKRVND</sequence>
<organism evidence="1 2">
    <name type="scientific">Pedobacter chitinilyticus</name>
    <dbReference type="NCBI Taxonomy" id="2233776"/>
    <lineage>
        <taxon>Bacteria</taxon>
        <taxon>Pseudomonadati</taxon>
        <taxon>Bacteroidota</taxon>
        <taxon>Sphingobacteriia</taxon>
        <taxon>Sphingobacteriales</taxon>
        <taxon>Sphingobacteriaceae</taxon>
        <taxon>Pedobacter</taxon>
    </lineage>
</organism>
<dbReference type="Proteomes" id="UP000284120">
    <property type="component" value="Unassembled WGS sequence"/>
</dbReference>